<comment type="caution">
    <text evidence="3">The sequence shown here is derived from an EMBL/GenBank/DDBJ whole genome shotgun (WGS) entry which is preliminary data.</text>
</comment>
<sequence>LADSKLPTTFWAKAVNTACYVQNRALVVKPYNKTPYELFRGMFDGKADEDFFVGYSMSSKGFRLYNIRTRKVEENLHIEFLENKHIVAGDKPKWLFDIDMLTKSMNYVPVIADGSPLFDSSPKISDDVGSPPFGNDGKKDDKGSPSKEYGFDDQERPEHDNSTKNVNTVRPSINTASTNVSTGSSKIDTTSSTVNTRSSGYQTDPDMSTLGDYAILEATNDDFLCVEADMSNITNTYLVPSTPITRIHKDHSLDNVIGAVQSGIEPTRVAKALSDPAWVDAMQEELLQFKL</sequence>
<evidence type="ECO:0000313" key="4">
    <source>
        <dbReference type="Proteomes" id="UP001151760"/>
    </source>
</evidence>
<evidence type="ECO:0000259" key="2">
    <source>
        <dbReference type="Pfam" id="PF25597"/>
    </source>
</evidence>
<accession>A0ABQ4YDG5</accession>
<organism evidence="3 4">
    <name type="scientific">Tanacetum coccineum</name>
    <dbReference type="NCBI Taxonomy" id="301880"/>
    <lineage>
        <taxon>Eukaryota</taxon>
        <taxon>Viridiplantae</taxon>
        <taxon>Streptophyta</taxon>
        <taxon>Embryophyta</taxon>
        <taxon>Tracheophyta</taxon>
        <taxon>Spermatophyta</taxon>
        <taxon>Magnoliopsida</taxon>
        <taxon>eudicotyledons</taxon>
        <taxon>Gunneridae</taxon>
        <taxon>Pentapetalae</taxon>
        <taxon>asterids</taxon>
        <taxon>campanulids</taxon>
        <taxon>Asterales</taxon>
        <taxon>Asteraceae</taxon>
        <taxon>Asteroideae</taxon>
        <taxon>Anthemideae</taxon>
        <taxon>Anthemidinae</taxon>
        <taxon>Tanacetum</taxon>
    </lineage>
</organism>
<reference evidence="3" key="1">
    <citation type="journal article" date="2022" name="Int. J. Mol. Sci.">
        <title>Draft Genome of Tanacetum Coccineum: Genomic Comparison of Closely Related Tanacetum-Family Plants.</title>
        <authorList>
            <person name="Yamashiro T."/>
            <person name="Shiraishi A."/>
            <person name="Nakayama K."/>
            <person name="Satake H."/>
        </authorList>
    </citation>
    <scope>NUCLEOTIDE SEQUENCE</scope>
</reference>
<evidence type="ECO:0000313" key="3">
    <source>
        <dbReference type="EMBL" id="GJS75431.1"/>
    </source>
</evidence>
<evidence type="ECO:0000256" key="1">
    <source>
        <dbReference type="SAM" id="MobiDB-lite"/>
    </source>
</evidence>
<protein>
    <submittedName>
        <fullName evidence="3">Ribonuclease H-like domain-containing protein</fullName>
    </submittedName>
</protein>
<feature type="compositionally biased region" description="Basic and acidic residues" evidence="1">
    <location>
        <begin position="136"/>
        <end position="162"/>
    </location>
</feature>
<keyword evidence="4" id="KW-1185">Reference proteome</keyword>
<dbReference type="EMBL" id="BQNB010010303">
    <property type="protein sequence ID" value="GJS75431.1"/>
    <property type="molecule type" value="Genomic_DNA"/>
</dbReference>
<feature type="compositionally biased region" description="Polar residues" evidence="1">
    <location>
        <begin position="163"/>
        <end position="203"/>
    </location>
</feature>
<dbReference type="Pfam" id="PF25597">
    <property type="entry name" value="SH3_retrovirus"/>
    <property type="match status" value="1"/>
</dbReference>
<feature type="region of interest" description="Disordered" evidence="1">
    <location>
        <begin position="121"/>
        <end position="203"/>
    </location>
</feature>
<feature type="non-terminal residue" evidence="3">
    <location>
        <position position="1"/>
    </location>
</feature>
<reference evidence="3" key="2">
    <citation type="submission" date="2022-01" db="EMBL/GenBank/DDBJ databases">
        <authorList>
            <person name="Yamashiro T."/>
            <person name="Shiraishi A."/>
            <person name="Satake H."/>
            <person name="Nakayama K."/>
        </authorList>
    </citation>
    <scope>NUCLEOTIDE SEQUENCE</scope>
</reference>
<proteinExistence type="predicted"/>
<dbReference type="InterPro" id="IPR057670">
    <property type="entry name" value="SH3_retrovirus"/>
</dbReference>
<gene>
    <name evidence="3" type="ORF">Tco_0725312</name>
</gene>
<name>A0ABQ4YDG5_9ASTR</name>
<dbReference type="Proteomes" id="UP001151760">
    <property type="component" value="Unassembled WGS sequence"/>
</dbReference>
<feature type="domain" description="Retroviral polymerase SH3-like" evidence="2">
    <location>
        <begin position="40"/>
        <end position="85"/>
    </location>
</feature>